<reference evidence="3" key="4">
    <citation type="submission" date="2025-05" db="UniProtKB">
        <authorList>
            <consortium name="EnsemblFungi"/>
        </authorList>
    </citation>
    <scope>IDENTIFICATION</scope>
    <source>
        <strain evidence="3">isolate 1-1 / race 1 (BBBD)</strain>
    </source>
</reference>
<evidence type="ECO:0000313" key="2">
    <source>
        <dbReference type="EMBL" id="OAV94614.1"/>
    </source>
</evidence>
<feature type="compositionally biased region" description="Polar residues" evidence="1">
    <location>
        <begin position="88"/>
        <end position="101"/>
    </location>
</feature>
<feature type="region of interest" description="Disordered" evidence="1">
    <location>
        <begin position="1"/>
        <end position="37"/>
    </location>
</feature>
<feature type="region of interest" description="Disordered" evidence="1">
    <location>
        <begin position="152"/>
        <end position="185"/>
    </location>
</feature>
<reference evidence="2" key="1">
    <citation type="submission" date="2009-11" db="EMBL/GenBank/DDBJ databases">
        <authorList>
            <consortium name="The Broad Institute Genome Sequencing Platform"/>
            <person name="Ward D."/>
            <person name="Feldgarden M."/>
            <person name="Earl A."/>
            <person name="Young S.K."/>
            <person name="Zeng Q."/>
            <person name="Koehrsen M."/>
            <person name="Alvarado L."/>
            <person name="Berlin A."/>
            <person name="Bochicchio J."/>
            <person name="Borenstein D."/>
            <person name="Chapman S.B."/>
            <person name="Chen Z."/>
            <person name="Engels R."/>
            <person name="Freedman E."/>
            <person name="Gellesch M."/>
            <person name="Goldberg J."/>
            <person name="Griggs A."/>
            <person name="Gujja S."/>
            <person name="Heilman E."/>
            <person name="Heiman D."/>
            <person name="Hepburn T."/>
            <person name="Howarth C."/>
            <person name="Jen D."/>
            <person name="Larson L."/>
            <person name="Lewis B."/>
            <person name="Mehta T."/>
            <person name="Park D."/>
            <person name="Pearson M."/>
            <person name="Roberts A."/>
            <person name="Saif S."/>
            <person name="Shea T."/>
            <person name="Shenoy N."/>
            <person name="Sisk P."/>
            <person name="Stolte C."/>
            <person name="Sykes S."/>
            <person name="Thomson T."/>
            <person name="Walk T."/>
            <person name="White J."/>
            <person name="Yandava C."/>
            <person name="Izard J."/>
            <person name="Baranova O.V."/>
            <person name="Blanton J.M."/>
            <person name="Tanner A.C."/>
            <person name="Dewhirst F.E."/>
            <person name="Haas B."/>
            <person name="Nusbaum C."/>
            <person name="Birren B."/>
        </authorList>
    </citation>
    <scope>NUCLEOTIDE SEQUENCE [LARGE SCALE GENOMIC DNA]</scope>
    <source>
        <strain evidence="2">1-1 BBBD Race 1</strain>
    </source>
</reference>
<dbReference type="Proteomes" id="UP000005240">
    <property type="component" value="Unassembled WGS sequence"/>
</dbReference>
<reference evidence="3 4" key="3">
    <citation type="journal article" date="2017" name="G3 (Bethesda)">
        <title>Comparative analysis highlights variable genome content of wheat rusts and divergence of the mating loci.</title>
        <authorList>
            <person name="Cuomo C.A."/>
            <person name="Bakkeren G."/>
            <person name="Khalil H.B."/>
            <person name="Panwar V."/>
            <person name="Joly D."/>
            <person name="Linning R."/>
            <person name="Sakthikumar S."/>
            <person name="Song X."/>
            <person name="Adiconis X."/>
            <person name="Fan L."/>
            <person name="Goldberg J.M."/>
            <person name="Levin J.Z."/>
            <person name="Young S."/>
            <person name="Zeng Q."/>
            <person name="Anikster Y."/>
            <person name="Bruce M."/>
            <person name="Wang M."/>
            <person name="Yin C."/>
            <person name="McCallum B."/>
            <person name="Szabo L.J."/>
            <person name="Hulbert S."/>
            <person name="Chen X."/>
            <person name="Fellers J.P."/>
        </authorList>
    </citation>
    <scope>NUCLEOTIDE SEQUENCE</scope>
    <source>
        <strain evidence="3">isolate 1-1 / race 1 (BBBD)</strain>
        <strain evidence="4">Isolate 1-1 / race 1 (BBBD)</strain>
    </source>
</reference>
<dbReference type="EMBL" id="ADAS02000038">
    <property type="protein sequence ID" value="OAV94614.1"/>
    <property type="molecule type" value="Genomic_DNA"/>
</dbReference>
<feature type="compositionally biased region" description="Polar residues" evidence="1">
    <location>
        <begin position="165"/>
        <end position="185"/>
    </location>
</feature>
<name>A0A180GQ18_PUCT1</name>
<keyword evidence="4" id="KW-1185">Reference proteome</keyword>
<feature type="region of interest" description="Disordered" evidence="1">
    <location>
        <begin position="81"/>
        <end position="108"/>
    </location>
</feature>
<evidence type="ECO:0000313" key="4">
    <source>
        <dbReference type="Proteomes" id="UP000005240"/>
    </source>
</evidence>
<gene>
    <name evidence="2" type="ORF">PTTG_26941</name>
</gene>
<dbReference type="EnsemblFungi" id="PTTG_26941-t43_1">
    <property type="protein sequence ID" value="PTTG_26941-t43_1-p1"/>
    <property type="gene ID" value="PTTG_26941"/>
</dbReference>
<feature type="compositionally biased region" description="Basic and acidic residues" evidence="1">
    <location>
        <begin position="154"/>
        <end position="164"/>
    </location>
</feature>
<dbReference type="VEuPathDB" id="FungiDB:PTTG_26941"/>
<organism evidence="2">
    <name type="scientific">Puccinia triticina (isolate 1-1 / race 1 (BBBD))</name>
    <name type="common">Brown leaf rust fungus</name>
    <dbReference type="NCBI Taxonomy" id="630390"/>
    <lineage>
        <taxon>Eukaryota</taxon>
        <taxon>Fungi</taxon>
        <taxon>Dikarya</taxon>
        <taxon>Basidiomycota</taxon>
        <taxon>Pucciniomycotina</taxon>
        <taxon>Pucciniomycetes</taxon>
        <taxon>Pucciniales</taxon>
        <taxon>Pucciniaceae</taxon>
        <taxon>Puccinia</taxon>
    </lineage>
</organism>
<sequence length="376" mass="41375">MPTITLMPRPLQPHPPHGQEPLHYMGNNPTGHPGVNPTNYSLLTPHPAQSHSGEMMTPAHSWIGPPPSAYPISLVPGVNNHQPWAPSPTGSNSRPSVSSQTSSLESAALSHEELQNTLQSVARALQLGYELVQWAQPLLEVSAALDIPNYVPRSTEHGPPDLHHTQPSSGSCPASSQTPTDQQFSSAFRTWVQETTRWVLLGEDLQSYGSRASRRLCVADTLFTRVQAELNCQDEAFHLPPNIAQGNALERLLCDTVKSEKAALAILIKVGLTGLGPPNPADRQIHSDKQRHRTLNRQKLFWDDINEDLARLRCKSSAYGVAYSQLIFNLDQATWTSKKTVNNVEEAAQQVPPHKEVQYRAATLVEEPNEEVALRG</sequence>
<dbReference type="AlphaFoldDB" id="A0A180GQ18"/>
<evidence type="ECO:0000313" key="3">
    <source>
        <dbReference type="EnsemblFungi" id="PTTG_26941-t43_1-p1"/>
    </source>
</evidence>
<evidence type="ECO:0000256" key="1">
    <source>
        <dbReference type="SAM" id="MobiDB-lite"/>
    </source>
</evidence>
<proteinExistence type="predicted"/>
<accession>A0A180GQ18</accession>
<protein>
    <submittedName>
        <fullName evidence="2 3">Uncharacterized protein</fullName>
    </submittedName>
</protein>
<reference evidence="2" key="2">
    <citation type="submission" date="2016-05" db="EMBL/GenBank/DDBJ databases">
        <title>Comparative analysis highlights variable genome content of wheat rusts and divergence of the mating loci.</title>
        <authorList>
            <person name="Cuomo C.A."/>
            <person name="Bakkeren G."/>
            <person name="Szabo L."/>
            <person name="Khalil H."/>
            <person name="Joly D."/>
            <person name="Goldberg J."/>
            <person name="Young S."/>
            <person name="Zeng Q."/>
            <person name="Fellers J."/>
        </authorList>
    </citation>
    <scope>NUCLEOTIDE SEQUENCE [LARGE SCALE GENOMIC DNA]</scope>
    <source>
        <strain evidence="2">1-1 BBBD Race 1</strain>
    </source>
</reference>